<evidence type="ECO:0000256" key="3">
    <source>
        <dbReference type="ARBA" id="ARBA00022741"/>
    </source>
</evidence>
<evidence type="ECO:0000256" key="2">
    <source>
        <dbReference type="ARBA" id="ARBA00022448"/>
    </source>
</evidence>
<dbReference type="EMBL" id="CP000724">
    <property type="protein sequence ID" value="ABR50245.1"/>
    <property type="molecule type" value="Genomic_DNA"/>
</dbReference>
<sequence length="336" mass="38491">MVRRTWKAEGEKMKDILQVNHVNKFYYEKRKRSFQALQDISFTVKPGEIFGILGPNGAGKTTMIKCICGLLFFEEGEISVNGYSMKKNRREGLRYISAVLEGNRNIYWRMTVQENLIFFAGINGVSKSAIKDRMNDLIERFHLQEQRHQVVNYLSRGMKQKVAIAISLITNKPIIMLDEPTLGLDVNMTLEMRGMLQEIAREDQKTILLSTHDLHVVEAICNRVLIINKGKVVAQDSVQNLGTLMNRQIYQIKLHSPVNIQEIASMNKQIGIISEKRNGIEQTIIIELKEVDDLYDLLGLIKDSGGHLIDLTKQHKNLEGIFLDLIKEEQKDEIPL</sequence>
<evidence type="ECO:0000256" key="4">
    <source>
        <dbReference type="ARBA" id="ARBA00022840"/>
    </source>
</evidence>
<dbReference type="PANTHER" id="PTHR42711:SF5">
    <property type="entry name" value="ABC TRANSPORTER ATP-BINDING PROTEIN NATA"/>
    <property type="match status" value="1"/>
</dbReference>
<dbReference type="InterPro" id="IPR050763">
    <property type="entry name" value="ABC_transporter_ATP-binding"/>
</dbReference>
<name>A6TVM7_ALKMQ</name>
<evidence type="ECO:0000256" key="1">
    <source>
        <dbReference type="ARBA" id="ARBA00005417"/>
    </source>
</evidence>
<dbReference type="RefSeq" id="WP_012065193.1">
    <property type="nucleotide sequence ID" value="NC_009633.1"/>
</dbReference>
<feature type="domain" description="ABC transporter" evidence="5">
    <location>
        <begin position="17"/>
        <end position="254"/>
    </location>
</feature>
<dbReference type="PANTHER" id="PTHR42711">
    <property type="entry name" value="ABC TRANSPORTER ATP-BINDING PROTEIN"/>
    <property type="match status" value="1"/>
</dbReference>
<keyword evidence="4" id="KW-0067">ATP-binding</keyword>
<dbReference type="HOGENOM" id="CLU_000604_1_2_9"/>
<keyword evidence="2" id="KW-0813">Transport</keyword>
<proteinExistence type="inferred from homology"/>
<dbReference type="Proteomes" id="UP000001572">
    <property type="component" value="Chromosome"/>
</dbReference>
<keyword evidence="3" id="KW-0547">Nucleotide-binding</keyword>
<accession>A6TVM7</accession>
<dbReference type="GO" id="GO:0005524">
    <property type="term" value="F:ATP binding"/>
    <property type="evidence" value="ECO:0007669"/>
    <property type="project" value="UniProtKB-KW"/>
</dbReference>
<dbReference type="OrthoDB" id="9804819at2"/>
<dbReference type="Pfam" id="PF00005">
    <property type="entry name" value="ABC_tran"/>
    <property type="match status" value="1"/>
</dbReference>
<dbReference type="Gene3D" id="3.40.50.300">
    <property type="entry name" value="P-loop containing nucleotide triphosphate hydrolases"/>
    <property type="match status" value="1"/>
</dbReference>
<dbReference type="InterPro" id="IPR003593">
    <property type="entry name" value="AAA+_ATPase"/>
</dbReference>
<evidence type="ECO:0000313" key="7">
    <source>
        <dbReference type="Proteomes" id="UP000001572"/>
    </source>
</evidence>
<keyword evidence="7" id="KW-1185">Reference proteome</keyword>
<dbReference type="InterPro" id="IPR027417">
    <property type="entry name" value="P-loop_NTPase"/>
</dbReference>
<reference evidence="7" key="1">
    <citation type="journal article" date="2016" name="Genome Announc.">
        <title>Complete genome sequence of Alkaliphilus metalliredigens strain QYMF, an alkaliphilic and metal-reducing bacterium isolated from borax-contaminated leachate ponds.</title>
        <authorList>
            <person name="Hwang C."/>
            <person name="Copeland A."/>
            <person name="Lucas S."/>
            <person name="Lapidus A."/>
            <person name="Barry K."/>
            <person name="Detter J.C."/>
            <person name="Glavina Del Rio T."/>
            <person name="Hammon N."/>
            <person name="Israni S."/>
            <person name="Dalin E."/>
            <person name="Tice H."/>
            <person name="Pitluck S."/>
            <person name="Chertkov O."/>
            <person name="Brettin T."/>
            <person name="Bruce D."/>
            <person name="Han C."/>
            <person name="Schmutz J."/>
            <person name="Larimer F."/>
            <person name="Land M.L."/>
            <person name="Hauser L."/>
            <person name="Kyrpides N."/>
            <person name="Mikhailova N."/>
            <person name="Ye Q."/>
            <person name="Zhou J."/>
            <person name="Richardson P."/>
            <person name="Fields M.W."/>
        </authorList>
    </citation>
    <scope>NUCLEOTIDE SEQUENCE [LARGE SCALE GENOMIC DNA]</scope>
    <source>
        <strain evidence="7">QYMF</strain>
    </source>
</reference>
<protein>
    <submittedName>
        <fullName evidence="6">ABC transporter related</fullName>
    </submittedName>
</protein>
<dbReference type="InterPro" id="IPR003439">
    <property type="entry name" value="ABC_transporter-like_ATP-bd"/>
</dbReference>
<dbReference type="SUPFAM" id="SSF52540">
    <property type="entry name" value="P-loop containing nucleoside triphosphate hydrolases"/>
    <property type="match status" value="1"/>
</dbReference>
<evidence type="ECO:0000259" key="5">
    <source>
        <dbReference type="PROSITE" id="PS50893"/>
    </source>
</evidence>
<gene>
    <name evidence="6" type="ordered locus">Amet_4164</name>
</gene>
<dbReference type="AlphaFoldDB" id="A6TVM7"/>
<organism evidence="6 7">
    <name type="scientific">Alkaliphilus metalliredigens (strain QYMF)</name>
    <dbReference type="NCBI Taxonomy" id="293826"/>
    <lineage>
        <taxon>Bacteria</taxon>
        <taxon>Bacillati</taxon>
        <taxon>Bacillota</taxon>
        <taxon>Clostridia</taxon>
        <taxon>Peptostreptococcales</taxon>
        <taxon>Natronincolaceae</taxon>
        <taxon>Alkaliphilus</taxon>
    </lineage>
</organism>
<dbReference type="STRING" id="293826.Amet_4164"/>
<evidence type="ECO:0000313" key="6">
    <source>
        <dbReference type="EMBL" id="ABR50245.1"/>
    </source>
</evidence>
<dbReference type="SMART" id="SM00382">
    <property type="entry name" value="AAA"/>
    <property type="match status" value="1"/>
</dbReference>
<comment type="similarity">
    <text evidence="1">Belongs to the ABC transporter superfamily.</text>
</comment>
<dbReference type="eggNOG" id="COG1131">
    <property type="taxonomic scope" value="Bacteria"/>
</dbReference>
<dbReference type="GO" id="GO:0016887">
    <property type="term" value="F:ATP hydrolysis activity"/>
    <property type="evidence" value="ECO:0007669"/>
    <property type="project" value="InterPro"/>
</dbReference>
<dbReference type="KEGG" id="amt:Amet_4164"/>
<dbReference type="PROSITE" id="PS50893">
    <property type="entry name" value="ABC_TRANSPORTER_2"/>
    <property type="match status" value="1"/>
</dbReference>